<evidence type="ECO:0000313" key="5">
    <source>
        <dbReference type="EMBL" id="MBM7471907.1"/>
    </source>
</evidence>
<evidence type="ECO:0000256" key="1">
    <source>
        <dbReference type="ARBA" id="ARBA00006484"/>
    </source>
</evidence>
<keyword evidence="3" id="KW-0560">Oxidoreductase</keyword>
<dbReference type="PANTHER" id="PTHR43490">
    <property type="entry name" value="(+)-NEOMENTHOL DEHYDROGENASE"/>
    <property type="match status" value="1"/>
</dbReference>
<comment type="caution">
    <text evidence="5">The sequence shown here is derived from an EMBL/GenBank/DDBJ whole genome shotgun (WGS) entry which is preliminary data.</text>
</comment>
<dbReference type="EMBL" id="JAFBBU010000001">
    <property type="protein sequence ID" value="MBM7471907.1"/>
    <property type="molecule type" value="Genomic_DNA"/>
</dbReference>
<dbReference type="Gene3D" id="3.40.50.720">
    <property type="entry name" value="NAD(P)-binding Rossmann-like Domain"/>
    <property type="match status" value="1"/>
</dbReference>
<dbReference type="PANTHER" id="PTHR43490:SF99">
    <property type="entry name" value="SHORT-CHAIN DEHYDROGENASE_REDUCTASE"/>
    <property type="match status" value="1"/>
</dbReference>
<sequence length="226" mass="23438">MTTTLITGANKGLGLETARRLIEAGHTVYAGMRDTTKGDNVKALGAHVVQLDVTDELSVAAAVGSLPALDVLINNAGIIGSRSGADDFVADDLAEVMNTNVYSIVRVTNAVLPLLKASANPVIVNVASGLGFPRFTTDPDRIESKISSLGYATSKSAVIMLTLQYAKLLPEMRVNSIDPGYTATDLNGNSGSQTVAEGTDAVFAMATIDADGPTGTFSDRTGIIAY</sequence>
<organism evidence="5 6">
    <name type="scientific">Subtercola frigoramans</name>
    <dbReference type="NCBI Taxonomy" id="120298"/>
    <lineage>
        <taxon>Bacteria</taxon>
        <taxon>Bacillati</taxon>
        <taxon>Actinomycetota</taxon>
        <taxon>Actinomycetes</taxon>
        <taxon>Micrococcales</taxon>
        <taxon>Microbacteriaceae</taxon>
        <taxon>Subtercola</taxon>
    </lineage>
</organism>
<name>A0ABS2L4A7_9MICO</name>
<evidence type="ECO:0000313" key="6">
    <source>
        <dbReference type="Proteomes" id="UP000776164"/>
    </source>
</evidence>
<evidence type="ECO:0000256" key="2">
    <source>
        <dbReference type="ARBA" id="ARBA00022857"/>
    </source>
</evidence>
<dbReference type="PROSITE" id="PS00061">
    <property type="entry name" value="ADH_SHORT"/>
    <property type="match status" value="1"/>
</dbReference>
<dbReference type="SUPFAM" id="SSF51735">
    <property type="entry name" value="NAD(P)-binding Rossmann-fold domains"/>
    <property type="match status" value="1"/>
</dbReference>
<evidence type="ECO:0000256" key="3">
    <source>
        <dbReference type="ARBA" id="ARBA00023002"/>
    </source>
</evidence>
<protein>
    <submittedName>
        <fullName evidence="5">NAD(P)-dependent dehydrogenase (Short-subunit alcohol dehydrogenase family)</fullName>
    </submittedName>
</protein>
<dbReference type="InterPro" id="IPR002347">
    <property type="entry name" value="SDR_fam"/>
</dbReference>
<keyword evidence="6" id="KW-1185">Reference proteome</keyword>
<keyword evidence="2" id="KW-0521">NADP</keyword>
<accession>A0ABS2L4A7</accession>
<dbReference type="Pfam" id="PF00106">
    <property type="entry name" value="adh_short"/>
    <property type="match status" value="1"/>
</dbReference>
<dbReference type="PRINTS" id="PR00081">
    <property type="entry name" value="GDHRDH"/>
</dbReference>
<reference evidence="5 6" key="1">
    <citation type="submission" date="2021-01" db="EMBL/GenBank/DDBJ databases">
        <title>Sequencing the genomes of 1000 actinobacteria strains.</title>
        <authorList>
            <person name="Klenk H.-P."/>
        </authorList>
    </citation>
    <scope>NUCLEOTIDE SEQUENCE [LARGE SCALE GENOMIC DNA]</scope>
    <source>
        <strain evidence="5 6">DSM 13057</strain>
    </source>
</reference>
<dbReference type="PRINTS" id="PR00080">
    <property type="entry name" value="SDRFAMILY"/>
</dbReference>
<dbReference type="InterPro" id="IPR036291">
    <property type="entry name" value="NAD(P)-bd_dom_sf"/>
</dbReference>
<dbReference type="InterPro" id="IPR020904">
    <property type="entry name" value="Sc_DH/Rdtase_CS"/>
</dbReference>
<proteinExistence type="inferred from homology"/>
<evidence type="ECO:0000256" key="4">
    <source>
        <dbReference type="RuleBase" id="RU000363"/>
    </source>
</evidence>
<comment type="similarity">
    <text evidence="1 4">Belongs to the short-chain dehydrogenases/reductases (SDR) family.</text>
</comment>
<gene>
    <name evidence="5" type="ORF">JOE66_001541</name>
</gene>
<dbReference type="Proteomes" id="UP000776164">
    <property type="component" value="Unassembled WGS sequence"/>
</dbReference>
<dbReference type="RefSeq" id="WP_205108246.1">
    <property type="nucleotide sequence ID" value="NZ_BAAAHT010000013.1"/>
</dbReference>